<organism evidence="1 2">
    <name type="scientific">Acetobacter peroxydans</name>
    <dbReference type="NCBI Taxonomy" id="104098"/>
    <lineage>
        <taxon>Bacteria</taxon>
        <taxon>Pseudomonadati</taxon>
        <taxon>Pseudomonadota</taxon>
        <taxon>Alphaproteobacteria</taxon>
        <taxon>Acetobacterales</taxon>
        <taxon>Acetobacteraceae</taxon>
        <taxon>Acetobacter</taxon>
    </lineage>
</organism>
<accession>A0A4Y3TU15</accession>
<proteinExistence type="predicted"/>
<comment type="caution">
    <text evidence="1">The sequence shown here is derived from an EMBL/GenBank/DDBJ whole genome shotgun (WGS) entry which is preliminary data.</text>
</comment>
<evidence type="ECO:0000313" key="2">
    <source>
        <dbReference type="Proteomes" id="UP000317730"/>
    </source>
</evidence>
<name>A0A4Y3TU15_9PROT</name>
<evidence type="ECO:0000313" key="1">
    <source>
        <dbReference type="EMBL" id="GEB84255.1"/>
    </source>
</evidence>
<gene>
    <name evidence="1" type="ORF">APE01nite_00520</name>
</gene>
<dbReference type="EMBL" id="BJMV01000001">
    <property type="protein sequence ID" value="GEB84255.1"/>
    <property type="molecule type" value="Genomic_DNA"/>
</dbReference>
<protein>
    <submittedName>
        <fullName evidence="1">Uncharacterized protein</fullName>
    </submittedName>
</protein>
<dbReference type="Proteomes" id="UP000317730">
    <property type="component" value="Unassembled WGS sequence"/>
</dbReference>
<dbReference type="RefSeq" id="WP_141374228.1">
    <property type="nucleotide sequence ID" value="NZ_BAPL01000016.1"/>
</dbReference>
<sequence length="104" mass="10991">MTAGATLHTLGVIDPGTNVLLEVIRAVSPIEAVRRMEEKMRGPDYVAARRYEEGNEDSLDGNDQSYLVYGLDGSGLDAEGLGGEDAGTVRAQATLAAVVVVTQR</sequence>
<keyword evidence="2" id="KW-1185">Reference proteome</keyword>
<dbReference type="OrthoDB" id="7221400at2"/>
<reference evidence="1 2" key="1">
    <citation type="submission" date="2019-06" db="EMBL/GenBank/DDBJ databases">
        <title>Whole genome shotgun sequence of Acetobacter peroxydans NBRC 13755.</title>
        <authorList>
            <person name="Hosoyama A."/>
            <person name="Uohara A."/>
            <person name="Ohji S."/>
            <person name="Ichikawa N."/>
        </authorList>
    </citation>
    <scope>NUCLEOTIDE SEQUENCE [LARGE SCALE GENOMIC DNA]</scope>
    <source>
        <strain evidence="1 2">NBRC 13755</strain>
    </source>
</reference>
<dbReference type="AlphaFoldDB" id="A0A4Y3TU15"/>